<protein>
    <submittedName>
        <fullName evidence="2">Uncharacterized protein</fullName>
    </submittedName>
</protein>
<sequence>MYAHPPSTPRSILKQQHSSTRAGCRSPDRPPAVHFPPSPSLTRVYAAHPSTAYDRSPIVVSPNACALPERGCPGRTYTLGDERPTRSSQSKRRPSSGNHFHPRAVSNQISTSPTRSVGDDHTRASTRASPFVPPPLIPDLSSRVRRE</sequence>
<accession>A0A0C3PCH3</accession>
<dbReference type="HOGENOM" id="CLU_125098_0_0_1"/>
<feature type="region of interest" description="Disordered" evidence="1">
    <location>
        <begin position="63"/>
        <end position="147"/>
    </location>
</feature>
<feature type="compositionally biased region" description="Polar residues" evidence="1">
    <location>
        <begin position="9"/>
        <end position="21"/>
    </location>
</feature>
<feature type="compositionally biased region" description="Pro residues" evidence="1">
    <location>
        <begin position="29"/>
        <end position="39"/>
    </location>
</feature>
<feature type="region of interest" description="Disordered" evidence="1">
    <location>
        <begin position="1"/>
        <end position="40"/>
    </location>
</feature>
<organism evidence="2 3">
    <name type="scientific">Pisolithus tinctorius Marx 270</name>
    <dbReference type="NCBI Taxonomy" id="870435"/>
    <lineage>
        <taxon>Eukaryota</taxon>
        <taxon>Fungi</taxon>
        <taxon>Dikarya</taxon>
        <taxon>Basidiomycota</taxon>
        <taxon>Agaricomycotina</taxon>
        <taxon>Agaricomycetes</taxon>
        <taxon>Agaricomycetidae</taxon>
        <taxon>Boletales</taxon>
        <taxon>Sclerodermatineae</taxon>
        <taxon>Pisolithaceae</taxon>
        <taxon>Pisolithus</taxon>
    </lineage>
</organism>
<reference evidence="3" key="2">
    <citation type="submission" date="2015-01" db="EMBL/GenBank/DDBJ databases">
        <title>Evolutionary Origins and Diversification of the Mycorrhizal Mutualists.</title>
        <authorList>
            <consortium name="DOE Joint Genome Institute"/>
            <consortium name="Mycorrhizal Genomics Consortium"/>
            <person name="Kohler A."/>
            <person name="Kuo A."/>
            <person name="Nagy L.G."/>
            <person name="Floudas D."/>
            <person name="Copeland A."/>
            <person name="Barry K.W."/>
            <person name="Cichocki N."/>
            <person name="Veneault-Fourrey C."/>
            <person name="LaButti K."/>
            <person name="Lindquist E.A."/>
            <person name="Lipzen A."/>
            <person name="Lundell T."/>
            <person name="Morin E."/>
            <person name="Murat C."/>
            <person name="Riley R."/>
            <person name="Ohm R."/>
            <person name="Sun H."/>
            <person name="Tunlid A."/>
            <person name="Henrissat B."/>
            <person name="Grigoriev I.V."/>
            <person name="Hibbett D.S."/>
            <person name="Martin F."/>
        </authorList>
    </citation>
    <scope>NUCLEOTIDE SEQUENCE [LARGE SCALE GENOMIC DNA]</scope>
    <source>
        <strain evidence="3">Marx 270</strain>
    </source>
</reference>
<evidence type="ECO:0000313" key="3">
    <source>
        <dbReference type="Proteomes" id="UP000054217"/>
    </source>
</evidence>
<feature type="compositionally biased region" description="Polar residues" evidence="1">
    <location>
        <begin position="105"/>
        <end position="115"/>
    </location>
</feature>
<evidence type="ECO:0000256" key="1">
    <source>
        <dbReference type="SAM" id="MobiDB-lite"/>
    </source>
</evidence>
<dbReference type="OrthoDB" id="3187054at2759"/>
<dbReference type="Proteomes" id="UP000054217">
    <property type="component" value="Unassembled WGS sequence"/>
</dbReference>
<evidence type="ECO:0000313" key="2">
    <source>
        <dbReference type="EMBL" id="KIO05746.1"/>
    </source>
</evidence>
<name>A0A0C3PCH3_PISTI</name>
<dbReference type="AlphaFoldDB" id="A0A0C3PCH3"/>
<keyword evidence="3" id="KW-1185">Reference proteome</keyword>
<dbReference type="InParanoid" id="A0A0C3PCH3"/>
<gene>
    <name evidence="2" type="ORF">M404DRAFT_999475</name>
</gene>
<proteinExistence type="predicted"/>
<dbReference type="EMBL" id="KN831965">
    <property type="protein sequence ID" value="KIO05746.1"/>
    <property type="molecule type" value="Genomic_DNA"/>
</dbReference>
<reference evidence="2 3" key="1">
    <citation type="submission" date="2014-04" db="EMBL/GenBank/DDBJ databases">
        <authorList>
            <consortium name="DOE Joint Genome Institute"/>
            <person name="Kuo A."/>
            <person name="Kohler A."/>
            <person name="Costa M.D."/>
            <person name="Nagy L.G."/>
            <person name="Floudas D."/>
            <person name="Copeland A."/>
            <person name="Barry K.W."/>
            <person name="Cichocki N."/>
            <person name="Veneault-Fourrey C."/>
            <person name="LaButti K."/>
            <person name="Lindquist E.A."/>
            <person name="Lipzen A."/>
            <person name="Lundell T."/>
            <person name="Morin E."/>
            <person name="Murat C."/>
            <person name="Sun H."/>
            <person name="Tunlid A."/>
            <person name="Henrissat B."/>
            <person name="Grigoriev I.V."/>
            <person name="Hibbett D.S."/>
            <person name="Martin F."/>
            <person name="Nordberg H.P."/>
            <person name="Cantor M.N."/>
            <person name="Hua S.X."/>
        </authorList>
    </citation>
    <scope>NUCLEOTIDE SEQUENCE [LARGE SCALE GENOMIC DNA]</scope>
    <source>
        <strain evidence="2 3">Marx 270</strain>
    </source>
</reference>